<keyword evidence="2" id="KW-1185">Reference proteome</keyword>
<reference evidence="1 2" key="1">
    <citation type="submission" date="2016-02" db="EMBL/GenBank/DDBJ databases">
        <title>Genome analysis of coral dinoflagellate symbionts highlights evolutionary adaptations to a symbiotic lifestyle.</title>
        <authorList>
            <person name="Aranda M."/>
            <person name="Li Y."/>
            <person name="Liew Y.J."/>
            <person name="Baumgarten S."/>
            <person name="Simakov O."/>
            <person name="Wilson M."/>
            <person name="Piel J."/>
            <person name="Ashoor H."/>
            <person name="Bougouffa S."/>
            <person name="Bajic V.B."/>
            <person name="Ryu T."/>
            <person name="Ravasi T."/>
            <person name="Bayer T."/>
            <person name="Micklem G."/>
            <person name="Kim H."/>
            <person name="Bhak J."/>
            <person name="Lajeunesse T.C."/>
            <person name="Voolstra C.R."/>
        </authorList>
    </citation>
    <scope>NUCLEOTIDE SEQUENCE [LARGE SCALE GENOMIC DNA]</scope>
    <source>
        <strain evidence="1 2">CCMP2467</strain>
    </source>
</reference>
<name>A0A1Q9A9C4_SYMMI</name>
<sequence length="105" mass="11801">MANRLRFRMLNPDIPEGSFVRGLTGSFIYAVTDLILLRHRRSDLDARNISDILERLCKNLVDQDLDEVLIPGPRPGGLTKRRLGLDLWFGLLTGSPDVPSLVFAL</sequence>
<dbReference type="AlphaFoldDB" id="A0A1Q9A9C4"/>
<protein>
    <submittedName>
        <fullName evidence="1">Uncharacterized protein</fullName>
    </submittedName>
</protein>
<evidence type="ECO:0000313" key="1">
    <source>
        <dbReference type="EMBL" id="OLP51157.1"/>
    </source>
</evidence>
<proteinExistence type="predicted"/>
<dbReference type="Proteomes" id="UP000186817">
    <property type="component" value="Unassembled WGS sequence"/>
</dbReference>
<gene>
    <name evidence="1" type="ORF">AK812_SmicGene48653</name>
</gene>
<dbReference type="EMBL" id="LSRX01008515">
    <property type="protein sequence ID" value="OLP51157.1"/>
    <property type="molecule type" value="Genomic_DNA"/>
</dbReference>
<accession>A0A1Q9A9C4</accession>
<evidence type="ECO:0000313" key="2">
    <source>
        <dbReference type="Proteomes" id="UP000186817"/>
    </source>
</evidence>
<organism evidence="1 2">
    <name type="scientific">Symbiodinium microadriaticum</name>
    <name type="common">Dinoflagellate</name>
    <name type="synonym">Zooxanthella microadriatica</name>
    <dbReference type="NCBI Taxonomy" id="2951"/>
    <lineage>
        <taxon>Eukaryota</taxon>
        <taxon>Sar</taxon>
        <taxon>Alveolata</taxon>
        <taxon>Dinophyceae</taxon>
        <taxon>Suessiales</taxon>
        <taxon>Symbiodiniaceae</taxon>
        <taxon>Symbiodinium</taxon>
    </lineage>
</organism>
<comment type="caution">
    <text evidence="1">The sequence shown here is derived from an EMBL/GenBank/DDBJ whole genome shotgun (WGS) entry which is preliminary data.</text>
</comment>
<dbReference type="OrthoDB" id="407930at2759"/>